<protein>
    <submittedName>
        <fullName evidence="1">Uncharacterized protein</fullName>
    </submittedName>
</protein>
<proteinExistence type="predicted"/>
<gene>
    <name evidence="1" type="ORF">NPIL_92421</name>
</gene>
<comment type="caution">
    <text evidence="1">The sequence shown here is derived from an EMBL/GenBank/DDBJ whole genome shotgun (WGS) entry which is preliminary data.</text>
</comment>
<dbReference type="EMBL" id="BMAW01066861">
    <property type="protein sequence ID" value="GFT56707.1"/>
    <property type="molecule type" value="Genomic_DNA"/>
</dbReference>
<evidence type="ECO:0000313" key="1">
    <source>
        <dbReference type="EMBL" id="GFT56707.1"/>
    </source>
</evidence>
<name>A0A8X6P800_NEPPI</name>
<organism evidence="1 2">
    <name type="scientific">Nephila pilipes</name>
    <name type="common">Giant wood spider</name>
    <name type="synonym">Nephila maculata</name>
    <dbReference type="NCBI Taxonomy" id="299642"/>
    <lineage>
        <taxon>Eukaryota</taxon>
        <taxon>Metazoa</taxon>
        <taxon>Ecdysozoa</taxon>
        <taxon>Arthropoda</taxon>
        <taxon>Chelicerata</taxon>
        <taxon>Arachnida</taxon>
        <taxon>Araneae</taxon>
        <taxon>Araneomorphae</taxon>
        <taxon>Entelegynae</taxon>
        <taxon>Araneoidea</taxon>
        <taxon>Nephilidae</taxon>
        <taxon>Nephila</taxon>
    </lineage>
</organism>
<keyword evidence="2" id="KW-1185">Reference proteome</keyword>
<dbReference type="Proteomes" id="UP000887013">
    <property type="component" value="Unassembled WGS sequence"/>
</dbReference>
<reference evidence="1" key="1">
    <citation type="submission" date="2020-08" db="EMBL/GenBank/DDBJ databases">
        <title>Multicomponent nature underlies the extraordinary mechanical properties of spider dragline silk.</title>
        <authorList>
            <person name="Kono N."/>
            <person name="Nakamura H."/>
            <person name="Mori M."/>
            <person name="Yoshida Y."/>
            <person name="Ohtoshi R."/>
            <person name="Malay A.D."/>
            <person name="Moran D.A.P."/>
            <person name="Tomita M."/>
            <person name="Numata K."/>
            <person name="Arakawa K."/>
        </authorList>
    </citation>
    <scope>NUCLEOTIDE SEQUENCE</scope>
</reference>
<accession>A0A8X6P800</accession>
<sequence length="174" mass="20127">MITSFPTASFRWQEYVWGVSDRQIRAPPNMMQQLREASQEELYVISYLSIQQTNVRREKTPSNKQVFFLLEFKFQNSVRIGEGARREFDGYSGKTKEMKVKEDDRFHCEGGSAGKWSRSVGSTLARWSGERGISLSCVMLLTTPHWIHPLLEGRQFYSRLVSSSPLPQHSQEIC</sequence>
<dbReference type="AlphaFoldDB" id="A0A8X6P800"/>
<evidence type="ECO:0000313" key="2">
    <source>
        <dbReference type="Proteomes" id="UP000887013"/>
    </source>
</evidence>